<dbReference type="InterPro" id="IPR001214">
    <property type="entry name" value="SET_dom"/>
</dbReference>
<keyword evidence="3" id="KW-1185">Reference proteome</keyword>
<dbReference type="Gene3D" id="2.170.270.10">
    <property type="entry name" value="SET domain"/>
    <property type="match status" value="1"/>
</dbReference>
<gene>
    <name evidence="2" type="ORF">QTG54_015032</name>
</gene>
<evidence type="ECO:0000313" key="3">
    <source>
        <dbReference type="Proteomes" id="UP001224775"/>
    </source>
</evidence>
<dbReference type="Pfam" id="PF00856">
    <property type="entry name" value="SET"/>
    <property type="match status" value="1"/>
</dbReference>
<comment type="caution">
    <text evidence="2">The sequence shown here is derived from an EMBL/GenBank/DDBJ whole genome shotgun (WGS) entry which is preliminary data.</text>
</comment>
<protein>
    <recommendedName>
        <fullName evidence="1">SET domain-containing protein</fullName>
    </recommendedName>
</protein>
<name>A0AAD9D632_9STRA</name>
<feature type="domain" description="SET" evidence="1">
    <location>
        <begin position="174"/>
        <end position="296"/>
    </location>
</feature>
<reference evidence="2" key="1">
    <citation type="submission" date="2023-06" db="EMBL/GenBank/DDBJ databases">
        <title>Survivors Of The Sea: Transcriptome response of Skeletonema marinoi to long-term dormancy.</title>
        <authorList>
            <person name="Pinder M.I.M."/>
            <person name="Kourtchenko O."/>
            <person name="Robertson E.K."/>
            <person name="Larsson T."/>
            <person name="Maumus F."/>
            <person name="Osuna-Cruz C.M."/>
            <person name="Vancaester E."/>
            <person name="Stenow R."/>
            <person name="Vandepoele K."/>
            <person name="Ploug H."/>
            <person name="Bruchert V."/>
            <person name="Godhe A."/>
            <person name="Topel M."/>
        </authorList>
    </citation>
    <scope>NUCLEOTIDE SEQUENCE</scope>
    <source>
        <strain evidence="2">R05AC</strain>
    </source>
</reference>
<accession>A0AAD9D632</accession>
<dbReference type="SUPFAM" id="SSF82199">
    <property type="entry name" value="SET domain"/>
    <property type="match status" value="1"/>
</dbReference>
<dbReference type="PROSITE" id="PS50280">
    <property type="entry name" value="SET"/>
    <property type="match status" value="1"/>
</dbReference>
<evidence type="ECO:0000259" key="1">
    <source>
        <dbReference type="PROSITE" id="PS50280"/>
    </source>
</evidence>
<dbReference type="Proteomes" id="UP001224775">
    <property type="component" value="Unassembled WGS sequence"/>
</dbReference>
<dbReference type="InterPro" id="IPR046341">
    <property type="entry name" value="SET_dom_sf"/>
</dbReference>
<organism evidence="2 3">
    <name type="scientific">Skeletonema marinoi</name>
    <dbReference type="NCBI Taxonomy" id="267567"/>
    <lineage>
        <taxon>Eukaryota</taxon>
        <taxon>Sar</taxon>
        <taxon>Stramenopiles</taxon>
        <taxon>Ochrophyta</taxon>
        <taxon>Bacillariophyta</taxon>
        <taxon>Coscinodiscophyceae</taxon>
        <taxon>Thalassiosirophycidae</taxon>
        <taxon>Thalassiosirales</taxon>
        <taxon>Skeletonemataceae</taxon>
        <taxon>Skeletonema</taxon>
        <taxon>Skeletonema marinoi-dohrnii complex</taxon>
    </lineage>
</organism>
<proteinExistence type="predicted"/>
<dbReference type="EMBL" id="JATAAI010000040">
    <property type="protein sequence ID" value="KAK1734265.1"/>
    <property type="molecule type" value="Genomic_DNA"/>
</dbReference>
<sequence length="308" mass="34903">MLTNAVAATVSHCSGVISSSHGNANKPKSRAFRRILYAIALHLLLSFVSSYDLDNNHPPLDCNLFFSSCHHNKVQAVTNNTKQNVDTKTRFIRPVTKKKRKTKLPSGWETTSFHEMYTHFNCSSHAYDDTKPIPTLDQWLSMREQYNQHVDSNTSFNDPIPPTDGYTLKNNERPPFYAKLSPGKGRGIFASRDIQKGELVHDGSNSDVVFPDGPVLRQYVFALPRTMACDVMEWTWTQQFQEGGDYHICLAINISSLMNTGDEEDEVNALPMSSMTAMFYATKDIRKDEEILTDYEIYKTEWGAVGLE</sequence>
<evidence type="ECO:0000313" key="2">
    <source>
        <dbReference type="EMBL" id="KAK1734265.1"/>
    </source>
</evidence>
<dbReference type="AlphaFoldDB" id="A0AAD9D632"/>